<accession>A0A448WX53</accession>
<dbReference type="InterPro" id="IPR001881">
    <property type="entry name" value="EGF-like_Ca-bd_dom"/>
</dbReference>
<dbReference type="GO" id="GO:0005509">
    <property type="term" value="F:calcium ion binding"/>
    <property type="evidence" value="ECO:0007669"/>
    <property type="project" value="InterPro"/>
</dbReference>
<sequence>MPFLLLVHFATHMSAVSDADIDECQQPDHGCKFYCENLPGGYRCACPANMMLDSDQVSCIPCECFCGSISLSLSDSAAFVVHFESSLLREAEAGLVTFSLVRSPSLAAPKSYLLLADFTSARSCWRQAISRWCKSCQDHRKTCTATTSQDNQPTQTTREHNTDYVKSALN</sequence>
<dbReference type="Pfam" id="PF14670">
    <property type="entry name" value="FXa_inhibition"/>
    <property type="match status" value="1"/>
</dbReference>
<dbReference type="SMART" id="SM00179">
    <property type="entry name" value="EGF_CA"/>
    <property type="match status" value="1"/>
</dbReference>
<protein>
    <recommendedName>
        <fullName evidence="4">EGF-like calcium-binding domain-containing protein</fullName>
    </recommendedName>
</protein>
<dbReference type="AlphaFoldDB" id="A0A448WX53"/>
<dbReference type="OrthoDB" id="10045365at2759"/>
<name>A0A448WX53_9PLAT</name>
<evidence type="ECO:0000313" key="6">
    <source>
        <dbReference type="Proteomes" id="UP000784294"/>
    </source>
</evidence>
<proteinExistence type="predicted"/>
<evidence type="ECO:0000256" key="2">
    <source>
        <dbReference type="SAM" id="MobiDB-lite"/>
    </source>
</evidence>
<feature type="signal peptide" evidence="3">
    <location>
        <begin position="1"/>
        <end position="19"/>
    </location>
</feature>
<evidence type="ECO:0000256" key="1">
    <source>
        <dbReference type="ARBA" id="ARBA00023157"/>
    </source>
</evidence>
<feature type="domain" description="EGF-like calcium-binding" evidence="4">
    <location>
        <begin position="20"/>
        <end position="60"/>
    </location>
</feature>
<dbReference type="EMBL" id="CAAALY010056585">
    <property type="protein sequence ID" value="VEL22468.1"/>
    <property type="molecule type" value="Genomic_DNA"/>
</dbReference>
<evidence type="ECO:0000256" key="3">
    <source>
        <dbReference type="SAM" id="SignalP"/>
    </source>
</evidence>
<dbReference type="Proteomes" id="UP000784294">
    <property type="component" value="Unassembled WGS sequence"/>
</dbReference>
<feature type="compositionally biased region" description="Polar residues" evidence="2">
    <location>
        <begin position="145"/>
        <end position="156"/>
    </location>
</feature>
<keyword evidence="6" id="KW-1185">Reference proteome</keyword>
<evidence type="ECO:0000313" key="5">
    <source>
        <dbReference type="EMBL" id="VEL22468.1"/>
    </source>
</evidence>
<feature type="non-terminal residue" evidence="5">
    <location>
        <position position="1"/>
    </location>
</feature>
<keyword evidence="1" id="KW-1015">Disulfide bond</keyword>
<reference evidence="5" key="1">
    <citation type="submission" date="2018-11" db="EMBL/GenBank/DDBJ databases">
        <authorList>
            <consortium name="Pathogen Informatics"/>
        </authorList>
    </citation>
    <scope>NUCLEOTIDE SEQUENCE</scope>
</reference>
<evidence type="ECO:0000259" key="4">
    <source>
        <dbReference type="SMART" id="SM00179"/>
    </source>
</evidence>
<dbReference type="PROSITE" id="PS01187">
    <property type="entry name" value="EGF_CA"/>
    <property type="match status" value="1"/>
</dbReference>
<dbReference type="Gene3D" id="2.10.25.10">
    <property type="entry name" value="Laminin"/>
    <property type="match status" value="1"/>
</dbReference>
<feature type="region of interest" description="Disordered" evidence="2">
    <location>
        <begin position="145"/>
        <end position="170"/>
    </location>
</feature>
<comment type="caution">
    <text evidence="5">The sequence shown here is derived from an EMBL/GenBank/DDBJ whole genome shotgun (WGS) entry which is preliminary data.</text>
</comment>
<dbReference type="InterPro" id="IPR018097">
    <property type="entry name" value="EGF_Ca-bd_CS"/>
</dbReference>
<keyword evidence="3" id="KW-0732">Signal</keyword>
<gene>
    <name evidence="5" type="ORF">PXEA_LOCUS15908</name>
</gene>
<feature type="chain" id="PRO_5019091180" description="EGF-like calcium-binding domain-containing protein" evidence="3">
    <location>
        <begin position="20"/>
        <end position="170"/>
    </location>
</feature>
<dbReference type="SUPFAM" id="SSF57196">
    <property type="entry name" value="EGF/Laminin"/>
    <property type="match status" value="1"/>
</dbReference>
<organism evidence="5 6">
    <name type="scientific">Protopolystoma xenopodis</name>
    <dbReference type="NCBI Taxonomy" id="117903"/>
    <lineage>
        <taxon>Eukaryota</taxon>
        <taxon>Metazoa</taxon>
        <taxon>Spiralia</taxon>
        <taxon>Lophotrochozoa</taxon>
        <taxon>Platyhelminthes</taxon>
        <taxon>Monogenea</taxon>
        <taxon>Polyopisthocotylea</taxon>
        <taxon>Polystomatidea</taxon>
        <taxon>Polystomatidae</taxon>
        <taxon>Protopolystoma</taxon>
    </lineage>
</organism>